<dbReference type="Pfam" id="PF00005">
    <property type="entry name" value="ABC_tran"/>
    <property type="match status" value="1"/>
</dbReference>
<evidence type="ECO:0000256" key="2">
    <source>
        <dbReference type="ARBA" id="ARBA00022741"/>
    </source>
</evidence>
<dbReference type="Pfam" id="PF08352">
    <property type="entry name" value="oligo_HPY"/>
    <property type="match status" value="1"/>
</dbReference>
<evidence type="ECO:0000256" key="3">
    <source>
        <dbReference type="ARBA" id="ARBA00022840"/>
    </source>
</evidence>
<dbReference type="AlphaFoldDB" id="A0RUJ6"/>
<proteinExistence type="predicted"/>
<sequence>MDEILRAEGISRIFEDGGLLGPKRIVRAVDDVSFSVYKGEVFVLAGESGSGKSTLANLILNPAEADSGKVFFGGRAVDGASDLKKVRMSCQMVHQDPYDSVNPGMKVADIVAEPLEIHGEGDKSYRKKRVLEALSEVRLEPPAEIAAKHPHMLSGGQRQRVALARALALKPGIIIADEPVSMLDVSIRAEMLELMSGLRKSHGITFLYITHDLATARHFGDRIAVMYSGKIVEEGPVDTVLLRPAHPYTQALIDAISEPDPGNLHREKIIRINDPPNDLRGGCSFRSRCPYAIDRCAEEPELEDAGGGRRVACFARLE</sequence>
<dbReference type="SMART" id="SM00382">
    <property type="entry name" value="AAA"/>
    <property type="match status" value="1"/>
</dbReference>
<dbReference type="Proteomes" id="UP000000758">
    <property type="component" value="Chromosome"/>
</dbReference>
<feature type="domain" description="ABC transporter" evidence="4">
    <location>
        <begin position="5"/>
        <end position="253"/>
    </location>
</feature>
<keyword evidence="2" id="KW-0547">Nucleotide-binding</keyword>
<dbReference type="PATRIC" id="fig|414004.10.peg.336"/>
<keyword evidence="1" id="KW-0813">Transport</keyword>
<dbReference type="PROSITE" id="PS50893">
    <property type="entry name" value="ABC_TRANSPORTER_2"/>
    <property type="match status" value="1"/>
</dbReference>
<dbReference type="InterPro" id="IPR017871">
    <property type="entry name" value="ABC_transporter-like_CS"/>
</dbReference>
<dbReference type="KEGG" id="csy:CENSYa_0377"/>
<protein>
    <submittedName>
        <fullName evidence="5">ABC-type oligopeptide transport system, ATPase component</fullName>
    </submittedName>
</protein>
<gene>
    <name evidence="5" type="ordered locus">CENSYa_0377</name>
</gene>
<dbReference type="PROSITE" id="PS00675">
    <property type="entry name" value="SIGMA54_INTERACT_1"/>
    <property type="match status" value="1"/>
</dbReference>
<organism evidence="5 6">
    <name type="scientific">Cenarchaeum symbiosum (strain A)</name>
    <dbReference type="NCBI Taxonomy" id="414004"/>
    <lineage>
        <taxon>Archaea</taxon>
        <taxon>Nitrososphaerota</taxon>
        <taxon>Candidatus Cenarchaeales</taxon>
        <taxon>Candidatus Cenarchaeaceae</taxon>
        <taxon>Candidatus Cenarchaeum</taxon>
    </lineage>
</organism>
<evidence type="ECO:0000313" key="5">
    <source>
        <dbReference type="EMBL" id="ABK77013.1"/>
    </source>
</evidence>
<dbReference type="InterPro" id="IPR050319">
    <property type="entry name" value="ABC_transp_ATP-bind"/>
</dbReference>
<dbReference type="InterPro" id="IPR027417">
    <property type="entry name" value="P-loop_NTPase"/>
</dbReference>
<dbReference type="Gene3D" id="3.40.50.300">
    <property type="entry name" value="P-loop containing nucleotide triphosphate hydrolases"/>
    <property type="match status" value="1"/>
</dbReference>
<dbReference type="GO" id="GO:0005524">
    <property type="term" value="F:ATP binding"/>
    <property type="evidence" value="ECO:0007669"/>
    <property type="project" value="UniProtKB-KW"/>
</dbReference>
<dbReference type="InterPro" id="IPR025662">
    <property type="entry name" value="Sigma_54_int_dom_ATP-bd_1"/>
</dbReference>
<dbReference type="GO" id="GO:0015833">
    <property type="term" value="P:peptide transport"/>
    <property type="evidence" value="ECO:0007669"/>
    <property type="project" value="InterPro"/>
</dbReference>
<dbReference type="GO" id="GO:0016887">
    <property type="term" value="F:ATP hydrolysis activity"/>
    <property type="evidence" value="ECO:0007669"/>
    <property type="project" value="InterPro"/>
</dbReference>
<dbReference type="CDD" id="cd03257">
    <property type="entry name" value="ABC_NikE_OppD_transporters"/>
    <property type="match status" value="1"/>
</dbReference>
<reference evidence="5 6" key="1">
    <citation type="journal article" date="2006" name="Proc. Natl. Acad. Sci. U.S.A.">
        <title>Genomic analysis of the uncultivated marine crenarchaeote Cenarchaeum symbiosum.</title>
        <authorList>
            <person name="Hallam S.J."/>
            <person name="Konstantinidis K.T."/>
            <person name="Putnam N."/>
            <person name="Schleper C."/>
            <person name="Watanabe Y."/>
            <person name="Sugahara J."/>
            <person name="Preston C."/>
            <person name="de la Torre J."/>
            <person name="Richardson P.M."/>
            <person name="DeLong E.F."/>
        </authorList>
    </citation>
    <scope>NUCLEOTIDE SEQUENCE [LARGE SCALE GENOMIC DNA]</scope>
    <source>
        <strain evidence="6">A</strain>
    </source>
</reference>
<dbReference type="SUPFAM" id="SSF52540">
    <property type="entry name" value="P-loop containing nucleoside triphosphate hydrolases"/>
    <property type="match status" value="1"/>
</dbReference>
<dbReference type="NCBIfam" id="TIGR01727">
    <property type="entry name" value="oligo_HPY"/>
    <property type="match status" value="1"/>
</dbReference>
<evidence type="ECO:0000313" key="6">
    <source>
        <dbReference type="Proteomes" id="UP000000758"/>
    </source>
</evidence>
<keyword evidence="3" id="KW-0067">ATP-binding</keyword>
<dbReference type="InterPro" id="IPR003593">
    <property type="entry name" value="AAA+_ATPase"/>
</dbReference>
<dbReference type="PANTHER" id="PTHR43776:SF8">
    <property type="entry name" value="ABC TRANSPORTER, ATP-BINDING PROTEIN"/>
    <property type="match status" value="1"/>
</dbReference>
<dbReference type="EMBL" id="DP000238">
    <property type="protein sequence ID" value="ABK77013.1"/>
    <property type="molecule type" value="Genomic_DNA"/>
</dbReference>
<dbReference type="InterPro" id="IPR003439">
    <property type="entry name" value="ABC_transporter-like_ATP-bd"/>
</dbReference>
<dbReference type="STRING" id="414004.CENSYa_0377"/>
<name>A0RUJ6_CENSY</name>
<dbReference type="GO" id="GO:0055085">
    <property type="term" value="P:transmembrane transport"/>
    <property type="evidence" value="ECO:0007669"/>
    <property type="project" value="UniProtKB-ARBA"/>
</dbReference>
<evidence type="ECO:0000256" key="1">
    <source>
        <dbReference type="ARBA" id="ARBA00022448"/>
    </source>
</evidence>
<accession>A0RUJ6</accession>
<dbReference type="InterPro" id="IPR013563">
    <property type="entry name" value="Oligopep_ABC_C"/>
</dbReference>
<dbReference type="PANTHER" id="PTHR43776">
    <property type="entry name" value="TRANSPORT ATP-BINDING PROTEIN"/>
    <property type="match status" value="1"/>
</dbReference>
<evidence type="ECO:0000259" key="4">
    <source>
        <dbReference type="PROSITE" id="PS50893"/>
    </source>
</evidence>
<dbReference type="HOGENOM" id="CLU_000604_1_23_2"/>
<keyword evidence="6" id="KW-1185">Reference proteome</keyword>
<dbReference type="EnsemblBacteria" id="ABK77013">
    <property type="protein sequence ID" value="ABK77013"/>
    <property type="gene ID" value="CENSYa_0377"/>
</dbReference>
<dbReference type="PROSITE" id="PS00211">
    <property type="entry name" value="ABC_TRANSPORTER_1"/>
    <property type="match status" value="1"/>
</dbReference>